<feature type="compositionally biased region" description="Basic and acidic residues" evidence="8">
    <location>
        <begin position="81"/>
        <end position="98"/>
    </location>
</feature>
<comment type="catalytic activity">
    <reaction evidence="7">
        <text>ATP + H2O = ADP + phosphate + H(+)</text>
        <dbReference type="Rhea" id="RHEA:13065"/>
        <dbReference type="ChEBI" id="CHEBI:15377"/>
        <dbReference type="ChEBI" id="CHEBI:15378"/>
        <dbReference type="ChEBI" id="CHEBI:30616"/>
        <dbReference type="ChEBI" id="CHEBI:43474"/>
        <dbReference type="ChEBI" id="CHEBI:456216"/>
        <dbReference type="EC" id="3.6.4.13"/>
    </reaction>
</comment>
<dbReference type="AlphaFoldDB" id="A0A182I633"/>
<keyword evidence="2 6" id="KW-0378">Hydrolase</keyword>
<feature type="compositionally biased region" description="Basic and acidic residues" evidence="8">
    <location>
        <begin position="63"/>
        <end position="72"/>
    </location>
</feature>
<protein>
    <recommendedName>
        <fullName evidence="7">ATP-dependent RNA helicase</fullName>
        <ecNumber evidence="7">3.6.4.13</ecNumber>
    </recommendedName>
</protein>
<feature type="region of interest" description="Disordered" evidence="8">
    <location>
        <begin position="452"/>
        <end position="472"/>
    </location>
</feature>
<dbReference type="VEuPathDB" id="VectorBase:AARA009035"/>
<dbReference type="EC" id="3.6.4.13" evidence="7"/>
<keyword evidence="4 6" id="KW-0067">ATP-binding</keyword>
<dbReference type="InterPro" id="IPR001650">
    <property type="entry name" value="Helicase_C-like"/>
</dbReference>
<reference evidence="9" key="1">
    <citation type="submission" date="2022-08" db="UniProtKB">
        <authorList>
            <consortium name="EnsemblMetazoa"/>
        </authorList>
    </citation>
    <scope>IDENTIFICATION</scope>
    <source>
        <strain evidence="9">Dongola</strain>
    </source>
</reference>
<dbReference type="GO" id="GO:0003724">
    <property type="term" value="F:RNA helicase activity"/>
    <property type="evidence" value="ECO:0007669"/>
    <property type="project" value="UniProtKB-EC"/>
</dbReference>
<proteinExistence type="inferred from homology"/>
<comment type="domain">
    <text evidence="7">The Q motif is unique to and characteristic of the DEAD box family of RNA helicases and controls ATP binding and hydrolysis.</text>
</comment>
<dbReference type="RefSeq" id="XP_040167646.1">
    <property type="nucleotide sequence ID" value="XM_040311712.1"/>
</dbReference>
<evidence type="ECO:0000256" key="1">
    <source>
        <dbReference type="ARBA" id="ARBA00022741"/>
    </source>
</evidence>
<sequence length="768" mass="87043">MDIILSNFIVDEHPQVSESPRNTSTAVNNNDEIPIRFTKVPTGKAIIAKKRPQVSVQNSASNEKSRPRENGETKGNVPSSAEKRPKEQVVKQEKRQLKTETPAYRPLLSKPTDSIRPPEVRPFQEKLFSEQSFHSLDIHPHSKKNIADLLQYEHLTTVQSMAIPSLLKGTDALIRAQTGSGKTLAYALPLIERLHTIRPQIHRSDGIRAVVIVPTRELAVQTYELIQKLLKPFTWIVPGYLTGGEKRKTEKARLRAGLNILIATPGRLCDHIRNTESLKFGNVCCLVLDEADRLLELGYETDVKQIIEAMREAREEKDENEAMKMQTVLLSATLTASVKELAGLTLQDPVFVETSEVVPRETPSVEQGANICTDQLLNVGDYVSIPATVKQRYLVTVPKQRLVALSALIVHEQRQKPSKILVFMATQDLVNFHYDVMTEVLTLQKFGTTVDNEASESEEDINGENNGPTDSSNVLLPGLKFYKLHGHMTQLERISVFNEFRKATAAVLICTDVAARGIDIPLVDLVVQYHAPQILADYVHRVGRTARAGHTGKAVIFLEPAEQEFIQYLTDKHIRIQEQKIDGIIKNFGLFVNRNQKRKPINKIHWAYEIQHRYERLIKKEDQLFDSAKKAYVSWVRYYSNFQKELRNIFCIKAIHLGHYAKCLGLSEAPKQLLQYHTDTKQEKASKASSQRSRNSNKLHRRDENKQSKSVSRNRNPDDSRSRKRGLEQPGKSMGIQKLIDLSSRSRVLNTSEFGSGFETVRKKAKIN</sequence>
<feature type="region of interest" description="Disordered" evidence="8">
    <location>
        <begin position="49"/>
        <end position="100"/>
    </location>
</feature>
<organism evidence="9 10">
    <name type="scientific">Anopheles arabiensis</name>
    <name type="common">Mosquito</name>
    <dbReference type="NCBI Taxonomy" id="7173"/>
    <lineage>
        <taxon>Eukaryota</taxon>
        <taxon>Metazoa</taxon>
        <taxon>Ecdysozoa</taxon>
        <taxon>Arthropoda</taxon>
        <taxon>Hexapoda</taxon>
        <taxon>Insecta</taxon>
        <taxon>Pterygota</taxon>
        <taxon>Neoptera</taxon>
        <taxon>Endopterygota</taxon>
        <taxon>Diptera</taxon>
        <taxon>Nematocera</taxon>
        <taxon>Culicoidea</taxon>
        <taxon>Culicidae</taxon>
        <taxon>Anophelinae</taxon>
        <taxon>Anopheles</taxon>
    </lineage>
</organism>
<dbReference type="Pfam" id="PF13959">
    <property type="entry name" value="CTE_SPB4"/>
    <property type="match status" value="1"/>
</dbReference>
<dbReference type="SMART" id="SM01178">
    <property type="entry name" value="DUF4217"/>
    <property type="match status" value="1"/>
</dbReference>
<dbReference type="SUPFAM" id="SSF52540">
    <property type="entry name" value="P-loop containing nucleoside triphosphate hydrolases"/>
    <property type="match status" value="1"/>
</dbReference>
<comment type="function">
    <text evidence="7">RNA helicase.</text>
</comment>
<feature type="compositionally biased region" description="Polar residues" evidence="8">
    <location>
        <begin position="463"/>
        <end position="472"/>
    </location>
</feature>
<dbReference type="CDD" id="cd17949">
    <property type="entry name" value="DEADc_DDX31"/>
    <property type="match status" value="1"/>
</dbReference>
<feature type="region of interest" description="Disordered" evidence="8">
    <location>
        <begin position="678"/>
        <end position="739"/>
    </location>
</feature>
<dbReference type="Pfam" id="PF00271">
    <property type="entry name" value="Helicase_C"/>
    <property type="match status" value="1"/>
</dbReference>
<keyword evidence="5 7" id="KW-0694">RNA-binding</keyword>
<keyword evidence="3 6" id="KW-0347">Helicase</keyword>
<dbReference type="VEuPathDB" id="VectorBase:AARA21_008145"/>
<dbReference type="PROSITE" id="PS00039">
    <property type="entry name" value="DEAD_ATP_HELICASE"/>
    <property type="match status" value="1"/>
</dbReference>
<dbReference type="InterPro" id="IPR014001">
    <property type="entry name" value="Helicase_ATP-bd"/>
</dbReference>
<dbReference type="PROSITE" id="PS51194">
    <property type="entry name" value="HELICASE_CTER"/>
    <property type="match status" value="1"/>
</dbReference>
<evidence type="ECO:0000313" key="9">
    <source>
        <dbReference type="EnsemblMetazoa" id="AARA009035-PA"/>
    </source>
</evidence>
<dbReference type="GO" id="GO:0003723">
    <property type="term" value="F:RNA binding"/>
    <property type="evidence" value="ECO:0007669"/>
    <property type="project" value="UniProtKB-UniRule"/>
</dbReference>
<comment type="similarity">
    <text evidence="6">Belongs to the DEAD box helicase family.</text>
</comment>
<dbReference type="Pfam" id="PF00270">
    <property type="entry name" value="DEAD"/>
    <property type="match status" value="1"/>
</dbReference>
<feature type="compositionally biased region" description="Acidic residues" evidence="8">
    <location>
        <begin position="453"/>
        <end position="462"/>
    </location>
</feature>
<dbReference type="PROSITE" id="PS51192">
    <property type="entry name" value="HELICASE_ATP_BIND_1"/>
    <property type="match status" value="1"/>
</dbReference>
<evidence type="ECO:0000256" key="6">
    <source>
        <dbReference type="RuleBase" id="RU000492"/>
    </source>
</evidence>
<feature type="compositionally biased region" description="Basic and acidic residues" evidence="8">
    <location>
        <begin position="715"/>
        <end position="727"/>
    </location>
</feature>
<keyword evidence="1 6" id="KW-0547">Nucleotide-binding</keyword>
<dbReference type="Proteomes" id="UP000075840">
    <property type="component" value="Unassembled WGS sequence"/>
</dbReference>
<evidence type="ECO:0000256" key="5">
    <source>
        <dbReference type="ARBA" id="ARBA00022884"/>
    </source>
</evidence>
<accession>A0A182I633</accession>
<dbReference type="EMBL" id="APCN01003551">
    <property type="status" value="NOT_ANNOTATED_CDS"/>
    <property type="molecule type" value="Genomic_DNA"/>
</dbReference>
<dbReference type="KEGG" id="aara:120902726"/>
<dbReference type="InterPro" id="IPR000629">
    <property type="entry name" value="RNA-helicase_DEAD-box_CS"/>
</dbReference>
<evidence type="ECO:0000256" key="4">
    <source>
        <dbReference type="ARBA" id="ARBA00022840"/>
    </source>
</evidence>
<dbReference type="Gene3D" id="3.40.50.300">
    <property type="entry name" value="P-loop containing nucleotide triphosphate hydrolases"/>
    <property type="match status" value="2"/>
</dbReference>
<dbReference type="InterPro" id="IPR011545">
    <property type="entry name" value="DEAD/DEAH_box_helicase_dom"/>
</dbReference>
<evidence type="ECO:0000256" key="2">
    <source>
        <dbReference type="ARBA" id="ARBA00022801"/>
    </source>
</evidence>
<dbReference type="GO" id="GO:0016787">
    <property type="term" value="F:hydrolase activity"/>
    <property type="evidence" value="ECO:0007669"/>
    <property type="project" value="UniProtKB-KW"/>
</dbReference>
<keyword evidence="10" id="KW-1185">Reference proteome</keyword>
<evidence type="ECO:0000256" key="7">
    <source>
        <dbReference type="RuleBase" id="RU365068"/>
    </source>
</evidence>
<dbReference type="PANTHER" id="PTHR24031">
    <property type="entry name" value="RNA HELICASE"/>
    <property type="match status" value="1"/>
</dbReference>
<evidence type="ECO:0000256" key="3">
    <source>
        <dbReference type="ARBA" id="ARBA00022806"/>
    </source>
</evidence>
<dbReference type="GeneID" id="120902726"/>
<name>A0A182I633_ANOAR</name>
<dbReference type="InterPro" id="IPR027417">
    <property type="entry name" value="P-loop_NTPase"/>
</dbReference>
<dbReference type="SMART" id="SM00490">
    <property type="entry name" value="HELICc"/>
    <property type="match status" value="1"/>
</dbReference>
<dbReference type="GO" id="GO:0005524">
    <property type="term" value="F:ATP binding"/>
    <property type="evidence" value="ECO:0007669"/>
    <property type="project" value="UniProtKB-UniRule"/>
</dbReference>
<evidence type="ECO:0000256" key="8">
    <source>
        <dbReference type="SAM" id="MobiDB-lite"/>
    </source>
</evidence>
<dbReference type="EnsemblMetazoa" id="AARA009035-RA">
    <property type="protein sequence ID" value="AARA009035-PA"/>
    <property type="gene ID" value="AARA009035"/>
</dbReference>
<evidence type="ECO:0000313" key="10">
    <source>
        <dbReference type="Proteomes" id="UP000075840"/>
    </source>
</evidence>
<dbReference type="SMART" id="SM00487">
    <property type="entry name" value="DEXDc"/>
    <property type="match status" value="1"/>
</dbReference>
<dbReference type="CDD" id="cd18787">
    <property type="entry name" value="SF2_C_DEAD"/>
    <property type="match status" value="1"/>
</dbReference>
<dbReference type="InterPro" id="IPR025313">
    <property type="entry name" value="SPB4-like_CTE"/>
</dbReference>